<keyword evidence="3" id="KW-1185">Reference proteome</keyword>
<proteinExistence type="predicted"/>
<dbReference type="InterPro" id="IPR003892">
    <property type="entry name" value="CUE"/>
</dbReference>
<dbReference type="EMBL" id="JBBPBN010000654">
    <property type="protein sequence ID" value="KAK8483464.1"/>
    <property type="molecule type" value="Genomic_DNA"/>
</dbReference>
<organism evidence="2 3">
    <name type="scientific">Hibiscus sabdariffa</name>
    <name type="common">roselle</name>
    <dbReference type="NCBI Taxonomy" id="183260"/>
    <lineage>
        <taxon>Eukaryota</taxon>
        <taxon>Viridiplantae</taxon>
        <taxon>Streptophyta</taxon>
        <taxon>Embryophyta</taxon>
        <taxon>Tracheophyta</taxon>
        <taxon>Spermatophyta</taxon>
        <taxon>Magnoliopsida</taxon>
        <taxon>eudicotyledons</taxon>
        <taxon>Gunneridae</taxon>
        <taxon>Pentapetalae</taxon>
        <taxon>rosids</taxon>
        <taxon>malvids</taxon>
        <taxon>Malvales</taxon>
        <taxon>Malvaceae</taxon>
        <taxon>Malvoideae</taxon>
        <taxon>Hibiscus</taxon>
    </lineage>
</organism>
<evidence type="ECO:0000259" key="1">
    <source>
        <dbReference type="Pfam" id="PF02845"/>
    </source>
</evidence>
<dbReference type="Proteomes" id="UP001396334">
    <property type="component" value="Unassembled WGS sequence"/>
</dbReference>
<dbReference type="InterPro" id="IPR009060">
    <property type="entry name" value="UBA-like_sf"/>
</dbReference>
<protein>
    <recommendedName>
        <fullName evidence="1">CUE domain-containing protein</fullName>
    </recommendedName>
</protein>
<name>A0ABR1ZS43_9ROSI</name>
<reference evidence="2 3" key="1">
    <citation type="journal article" date="2024" name="G3 (Bethesda)">
        <title>Genome assembly of Hibiscus sabdariffa L. provides insights into metabolisms of medicinal natural products.</title>
        <authorList>
            <person name="Kim T."/>
        </authorList>
    </citation>
    <scope>NUCLEOTIDE SEQUENCE [LARGE SCALE GENOMIC DNA]</scope>
    <source>
        <strain evidence="2">TK-2024</strain>
        <tissue evidence="2">Old leaves</tissue>
    </source>
</reference>
<accession>A0ABR1ZS43</accession>
<evidence type="ECO:0000313" key="2">
    <source>
        <dbReference type="EMBL" id="KAK8483464.1"/>
    </source>
</evidence>
<evidence type="ECO:0000313" key="3">
    <source>
        <dbReference type="Proteomes" id="UP001396334"/>
    </source>
</evidence>
<feature type="domain" description="CUE" evidence="1">
    <location>
        <begin position="48"/>
        <end position="76"/>
    </location>
</feature>
<dbReference type="SUPFAM" id="SSF46934">
    <property type="entry name" value="UBA-like"/>
    <property type="match status" value="1"/>
</dbReference>
<dbReference type="Pfam" id="PF02845">
    <property type="entry name" value="CUE"/>
    <property type="match status" value="1"/>
</dbReference>
<gene>
    <name evidence="2" type="ORF">V6N11_031118</name>
</gene>
<dbReference type="CDD" id="cd14279">
    <property type="entry name" value="CUE"/>
    <property type="match status" value="1"/>
</dbReference>
<comment type="caution">
    <text evidence="2">The sequence shown here is derived from an EMBL/GenBank/DDBJ whole genome shotgun (WGS) entry which is preliminary data.</text>
</comment>
<sequence>MAIWNVEQLLTKEVCDSVREQGGLRQCALDTLRRCSSPPSSVFSPPLSTLDQLQALFPHTDPQLLERVLLECGNDIKRLQELCMDAAEATGVEISSVEDLGTTAGMCISVSVQNPPVSENLPVDGQNGWACLRGRCIRSSCELER</sequence>